<dbReference type="Proteomes" id="UP001060085">
    <property type="component" value="Linkage Group LG07"/>
</dbReference>
<name>A0ACB9ZX00_CATRO</name>
<gene>
    <name evidence="1" type="ORF">M9H77_29434</name>
</gene>
<evidence type="ECO:0000313" key="1">
    <source>
        <dbReference type="EMBL" id="KAI5652247.1"/>
    </source>
</evidence>
<reference evidence="2" key="1">
    <citation type="journal article" date="2023" name="Nat. Plants">
        <title>Single-cell RNA sequencing provides a high-resolution roadmap for understanding the multicellular compartmentation of specialized metabolism.</title>
        <authorList>
            <person name="Sun S."/>
            <person name="Shen X."/>
            <person name="Li Y."/>
            <person name="Li Y."/>
            <person name="Wang S."/>
            <person name="Li R."/>
            <person name="Zhang H."/>
            <person name="Shen G."/>
            <person name="Guo B."/>
            <person name="Wei J."/>
            <person name="Xu J."/>
            <person name="St-Pierre B."/>
            <person name="Chen S."/>
            <person name="Sun C."/>
        </authorList>
    </citation>
    <scope>NUCLEOTIDE SEQUENCE [LARGE SCALE GENOMIC DNA]</scope>
</reference>
<organism evidence="1 2">
    <name type="scientific">Catharanthus roseus</name>
    <name type="common">Madagascar periwinkle</name>
    <name type="synonym">Vinca rosea</name>
    <dbReference type="NCBI Taxonomy" id="4058"/>
    <lineage>
        <taxon>Eukaryota</taxon>
        <taxon>Viridiplantae</taxon>
        <taxon>Streptophyta</taxon>
        <taxon>Embryophyta</taxon>
        <taxon>Tracheophyta</taxon>
        <taxon>Spermatophyta</taxon>
        <taxon>Magnoliopsida</taxon>
        <taxon>eudicotyledons</taxon>
        <taxon>Gunneridae</taxon>
        <taxon>Pentapetalae</taxon>
        <taxon>asterids</taxon>
        <taxon>lamiids</taxon>
        <taxon>Gentianales</taxon>
        <taxon>Apocynaceae</taxon>
        <taxon>Rauvolfioideae</taxon>
        <taxon>Vinceae</taxon>
        <taxon>Catharanthinae</taxon>
        <taxon>Catharanthus</taxon>
    </lineage>
</organism>
<accession>A0ACB9ZX00</accession>
<evidence type="ECO:0000313" key="2">
    <source>
        <dbReference type="Proteomes" id="UP001060085"/>
    </source>
</evidence>
<comment type="caution">
    <text evidence="1">The sequence shown here is derived from an EMBL/GenBank/DDBJ whole genome shotgun (WGS) entry which is preliminary data.</text>
</comment>
<protein>
    <submittedName>
        <fullName evidence="1">Uncharacterized protein</fullName>
    </submittedName>
</protein>
<keyword evidence="2" id="KW-1185">Reference proteome</keyword>
<proteinExistence type="predicted"/>
<dbReference type="EMBL" id="CM044707">
    <property type="protein sequence ID" value="KAI5652247.1"/>
    <property type="molecule type" value="Genomic_DNA"/>
</dbReference>
<sequence>MALHFTSACFCSFFSQTKAFGIRAVASEDVLAVRTDDEPKVKLGGSDLKVTKLGIGAWSWGDTSYWNNFEWDDRKMKAAKGAFDTSIDCGITFIDTAEVYGSRASFGAINSETLLGRFIKERKEKDPNADVAVATKFAALPWRLGRQSIISALKESLCRLGVSSVDLYQLHWPGIWGNEGYIDGLGDAVEQGLVKAVGVSNYNEKRLRDAYEQLKKRGIPLASNQVNYSLIYRAPEEKGVKAACDELGVTLIAYSPIAQGALTGKYTPENPPTGPRGRIYTPEFLTKLQPLINRIQEIGQSSNKTSTQVVLNWLIAQENVIPIPGAKNAEQAKEFAGALGWRLSQGEIDELRSMAKEIRPVIGFPVENI</sequence>